<organism evidence="2 3">
    <name type="scientific">Botryobasidium botryosum (strain FD-172 SS1)</name>
    <dbReference type="NCBI Taxonomy" id="930990"/>
    <lineage>
        <taxon>Eukaryota</taxon>
        <taxon>Fungi</taxon>
        <taxon>Dikarya</taxon>
        <taxon>Basidiomycota</taxon>
        <taxon>Agaricomycotina</taxon>
        <taxon>Agaricomycetes</taxon>
        <taxon>Cantharellales</taxon>
        <taxon>Botryobasidiaceae</taxon>
        <taxon>Botryobasidium</taxon>
    </lineage>
</organism>
<name>A0A067MNJ9_BOTB1</name>
<keyword evidence="1" id="KW-0812">Transmembrane</keyword>
<accession>A0A067MNJ9</accession>
<proteinExistence type="predicted"/>
<evidence type="ECO:0000256" key="1">
    <source>
        <dbReference type="SAM" id="Phobius"/>
    </source>
</evidence>
<keyword evidence="1" id="KW-0472">Membrane</keyword>
<reference evidence="3" key="1">
    <citation type="journal article" date="2014" name="Proc. Natl. Acad. Sci. U.S.A.">
        <title>Extensive sampling of basidiomycete genomes demonstrates inadequacy of the white-rot/brown-rot paradigm for wood decay fungi.</title>
        <authorList>
            <person name="Riley R."/>
            <person name="Salamov A.A."/>
            <person name="Brown D.W."/>
            <person name="Nagy L.G."/>
            <person name="Floudas D."/>
            <person name="Held B.W."/>
            <person name="Levasseur A."/>
            <person name="Lombard V."/>
            <person name="Morin E."/>
            <person name="Otillar R."/>
            <person name="Lindquist E.A."/>
            <person name="Sun H."/>
            <person name="LaButti K.M."/>
            <person name="Schmutz J."/>
            <person name="Jabbour D."/>
            <person name="Luo H."/>
            <person name="Baker S.E."/>
            <person name="Pisabarro A.G."/>
            <person name="Walton J.D."/>
            <person name="Blanchette R.A."/>
            <person name="Henrissat B."/>
            <person name="Martin F."/>
            <person name="Cullen D."/>
            <person name="Hibbett D.S."/>
            <person name="Grigoriev I.V."/>
        </authorList>
    </citation>
    <scope>NUCLEOTIDE SEQUENCE [LARGE SCALE GENOMIC DNA]</scope>
    <source>
        <strain evidence="3">FD-172 SS1</strain>
    </source>
</reference>
<sequence>MLLEPSPISAERESADICLPVLVCILCICTLHALLSHMKRTSYHIRILSVKTYGKGDDAESGRVAWHHIISASKEQRGRAGGAATARE</sequence>
<dbReference type="InParanoid" id="A0A067MNJ9"/>
<evidence type="ECO:0000313" key="2">
    <source>
        <dbReference type="EMBL" id="KDQ16290.1"/>
    </source>
</evidence>
<keyword evidence="1" id="KW-1133">Transmembrane helix</keyword>
<dbReference type="Proteomes" id="UP000027195">
    <property type="component" value="Unassembled WGS sequence"/>
</dbReference>
<dbReference type="EMBL" id="KL198028">
    <property type="protein sequence ID" value="KDQ16290.1"/>
    <property type="molecule type" value="Genomic_DNA"/>
</dbReference>
<protein>
    <submittedName>
        <fullName evidence="2">Uncharacterized protein</fullName>
    </submittedName>
</protein>
<dbReference type="HOGENOM" id="CLU_2468743_0_0_1"/>
<evidence type="ECO:0000313" key="3">
    <source>
        <dbReference type="Proteomes" id="UP000027195"/>
    </source>
</evidence>
<keyword evidence="3" id="KW-1185">Reference proteome</keyword>
<dbReference type="AlphaFoldDB" id="A0A067MNJ9"/>
<feature type="transmembrane region" description="Helical" evidence="1">
    <location>
        <begin position="14"/>
        <end position="35"/>
    </location>
</feature>
<gene>
    <name evidence="2" type="ORF">BOTBODRAFT_259165</name>
</gene>